<name>A0A833J1F9_9HYPH</name>
<organism evidence="1 2">
    <name type="scientific">Methylorubrum populi</name>
    <dbReference type="NCBI Taxonomy" id="223967"/>
    <lineage>
        <taxon>Bacteria</taxon>
        <taxon>Pseudomonadati</taxon>
        <taxon>Pseudomonadota</taxon>
        <taxon>Alphaproteobacteria</taxon>
        <taxon>Hyphomicrobiales</taxon>
        <taxon>Methylobacteriaceae</taxon>
        <taxon>Methylorubrum</taxon>
    </lineage>
</organism>
<evidence type="ECO:0000313" key="2">
    <source>
        <dbReference type="Proteomes" id="UP000469949"/>
    </source>
</evidence>
<gene>
    <name evidence="1" type="ORF">F8B43_5674</name>
</gene>
<dbReference type="EMBL" id="WEKV01000026">
    <property type="protein sequence ID" value="KAB7781881.1"/>
    <property type="molecule type" value="Genomic_DNA"/>
</dbReference>
<evidence type="ECO:0000313" key="1">
    <source>
        <dbReference type="EMBL" id="KAB7781881.1"/>
    </source>
</evidence>
<sequence>MISVMALALAAFVAVAGIGYVSPGAATRIEATGAASAGFRTFGGALTAYPALEPGSAFPRRLARRTRALPGRRDAEGTQRVRLVLRT</sequence>
<proteinExistence type="predicted"/>
<comment type="caution">
    <text evidence="1">The sequence shown here is derived from an EMBL/GenBank/DDBJ whole genome shotgun (WGS) entry which is preliminary data.</text>
</comment>
<dbReference type="AlphaFoldDB" id="A0A833J1F9"/>
<accession>A0A833J1F9</accession>
<dbReference type="Proteomes" id="UP000469949">
    <property type="component" value="Unassembled WGS sequence"/>
</dbReference>
<reference evidence="1 2" key="1">
    <citation type="submission" date="2019-10" db="EMBL/GenBank/DDBJ databases">
        <title>Draft Genome Sequence of the Caffeine Degrading Methylotroph Methylorubrum populi PINKEL.</title>
        <authorList>
            <person name="Dawson S.C."/>
            <person name="Zhang X."/>
            <person name="Wright M.E."/>
            <person name="Sharma G."/>
            <person name="Langner J.T."/>
            <person name="Ditty J.L."/>
            <person name="Subuyuj G.A."/>
        </authorList>
    </citation>
    <scope>NUCLEOTIDE SEQUENCE [LARGE SCALE GENOMIC DNA]</scope>
    <source>
        <strain evidence="1 2">Pinkel</strain>
    </source>
</reference>
<protein>
    <submittedName>
        <fullName evidence="1">Uncharacterized protein</fullName>
    </submittedName>
</protein>